<reference evidence="1 2" key="1">
    <citation type="submission" date="2017-09" db="EMBL/GenBank/DDBJ databases">
        <title>SPAdes assembly of the Mesoplasma lactucae genome.</title>
        <authorList>
            <person name="Knight T.F."/>
            <person name="Rubinstein R."/>
            <person name="Citino T."/>
        </authorList>
    </citation>
    <scope>NUCLEOTIDE SEQUENCE [LARGE SCALE GENOMIC DNA]</scope>
    <source>
        <strain evidence="1 2">831-C4</strain>
    </source>
</reference>
<dbReference type="Proteomes" id="UP000232227">
    <property type="component" value="Chromosome"/>
</dbReference>
<name>A0A291ISV5_9MOLU</name>
<keyword evidence="2" id="KW-1185">Reference proteome</keyword>
<gene>
    <name evidence="1" type="ORF">CP520_03455</name>
</gene>
<protein>
    <submittedName>
        <fullName evidence="1">Uncharacterized protein</fullName>
    </submittedName>
</protein>
<dbReference type="KEGG" id="mlac:CP520_03455"/>
<organism evidence="1 2">
    <name type="scientific">Mesoplasma lactucae ATCC 49193</name>
    <dbReference type="NCBI Taxonomy" id="81460"/>
    <lineage>
        <taxon>Bacteria</taxon>
        <taxon>Bacillati</taxon>
        <taxon>Mycoplasmatota</taxon>
        <taxon>Mollicutes</taxon>
        <taxon>Entomoplasmatales</taxon>
        <taxon>Entomoplasmataceae</taxon>
        <taxon>Mesoplasma</taxon>
    </lineage>
</organism>
<dbReference type="OrthoDB" id="396394at2"/>
<sequence>MNYELIGDFKSIRHHYLEFLNLIKKGNDKMSFEKWMVHSKWDDNYVPFALIDEGGTMQAAIGVHRTIMIVEKKKLNAVQLGKVYTRDDCSQMMQDYLENELLSRIISKYEHIADVIYSFGNDTDPKFMKDYGFEEVPDCSCSMNWSPIQNGTNSVVKRVNLDKPSEFASLVAEIKHSSRMSNVMNTSGDALVKAFNIMKYYPRNVFHVPLMDTTIVSMVEGKTFYLAAVFSKNECDLKRLLELVVPNNVDRIEFGFIPMSSNYKLEKKKVSKVNGLEIPTPLYVKTISVGMTLDNIKLSMLASQK</sequence>
<dbReference type="RefSeq" id="WP_096863062.1">
    <property type="nucleotide sequence ID" value="NZ_CP023668.1"/>
</dbReference>
<accession>A0A291ISV5</accession>
<proteinExistence type="predicted"/>
<evidence type="ECO:0000313" key="1">
    <source>
        <dbReference type="EMBL" id="ATG97767.1"/>
    </source>
</evidence>
<evidence type="ECO:0000313" key="2">
    <source>
        <dbReference type="Proteomes" id="UP000232227"/>
    </source>
</evidence>
<dbReference type="EMBL" id="CP023668">
    <property type="protein sequence ID" value="ATG97767.1"/>
    <property type="molecule type" value="Genomic_DNA"/>
</dbReference>
<dbReference type="AlphaFoldDB" id="A0A291ISV5"/>